<feature type="non-terminal residue" evidence="3">
    <location>
        <position position="1"/>
    </location>
</feature>
<gene>
    <name evidence="3" type="ORF">A2U01_0011513</name>
</gene>
<evidence type="ECO:0000313" key="3">
    <source>
        <dbReference type="EMBL" id="MCH90596.1"/>
    </source>
</evidence>
<feature type="compositionally biased region" description="Basic and acidic residues" evidence="1">
    <location>
        <begin position="1"/>
        <end position="40"/>
    </location>
</feature>
<keyword evidence="3" id="KW-0862">Zinc</keyword>
<keyword evidence="3" id="KW-0479">Metal-binding</keyword>
<evidence type="ECO:0000259" key="2">
    <source>
        <dbReference type="Pfam" id="PF24756"/>
    </source>
</evidence>
<dbReference type="AlphaFoldDB" id="A0A392MSQ7"/>
<evidence type="ECO:0000313" key="4">
    <source>
        <dbReference type="Proteomes" id="UP000265520"/>
    </source>
</evidence>
<keyword evidence="4" id="KW-1185">Reference proteome</keyword>
<protein>
    <submittedName>
        <fullName evidence="3">CW-type zinc-finger protein</fullName>
    </submittedName>
</protein>
<dbReference type="PANTHER" id="PTHR46524">
    <property type="entry name" value="CW-TYPE ZINC FINGER"/>
    <property type="match status" value="1"/>
</dbReference>
<feature type="domain" description="CWZF3/5/7 THD" evidence="2">
    <location>
        <begin position="155"/>
        <end position="294"/>
    </location>
</feature>
<name>A0A392MSQ7_9FABA</name>
<dbReference type="InterPro" id="IPR056406">
    <property type="entry name" value="THD_CWZF3/5/7"/>
</dbReference>
<keyword evidence="3" id="KW-0863">Zinc-finger</keyword>
<evidence type="ECO:0000256" key="1">
    <source>
        <dbReference type="SAM" id="MobiDB-lite"/>
    </source>
</evidence>
<comment type="caution">
    <text evidence="3">The sequence shown here is derived from an EMBL/GenBank/DDBJ whole genome shotgun (WGS) entry which is preliminary data.</text>
</comment>
<feature type="compositionally biased region" description="Basic and acidic residues" evidence="1">
    <location>
        <begin position="151"/>
        <end position="166"/>
    </location>
</feature>
<feature type="region of interest" description="Disordered" evidence="1">
    <location>
        <begin position="1"/>
        <end position="167"/>
    </location>
</feature>
<proteinExistence type="predicted"/>
<dbReference type="Proteomes" id="UP000265520">
    <property type="component" value="Unassembled WGS sequence"/>
</dbReference>
<organism evidence="3 4">
    <name type="scientific">Trifolium medium</name>
    <dbReference type="NCBI Taxonomy" id="97028"/>
    <lineage>
        <taxon>Eukaryota</taxon>
        <taxon>Viridiplantae</taxon>
        <taxon>Streptophyta</taxon>
        <taxon>Embryophyta</taxon>
        <taxon>Tracheophyta</taxon>
        <taxon>Spermatophyta</taxon>
        <taxon>Magnoliopsida</taxon>
        <taxon>eudicotyledons</taxon>
        <taxon>Gunneridae</taxon>
        <taxon>Pentapetalae</taxon>
        <taxon>rosids</taxon>
        <taxon>fabids</taxon>
        <taxon>Fabales</taxon>
        <taxon>Fabaceae</taxon>
        <taxon>Papilionoideae</taxon>
        <taxon>50 kb inversion clade</taxon>
        <taxon>NPAAA clade</taxon>
        <taxon>Hologalegina</taxon>
        <taxon>IRL clade</taxon>
        <taxon>Trifolieae</taxon>
        <taxon>Trifolium</taxon>
    </lineage>
</organism>
<dbReference type="Pfam" id="PF24756">
    <property type="entry name" value="THD_CWZF3-5-7"/>
    <property type="match status" value="1"/>
</dbReference>
<accession>A0A392MSQ7</accession>
<reference evidence="3 4" key="1">
    <citation type="journal article" date="2018" name="Front. Plant Sci.">
        <title>Red Clover (Trifolium pratense) and Zigzag Clover (T. medium) - A Picture of Genomic Similarities and Differences.</title>
        <authorList>
            <person name="Dluhosova J."/>
            <person name="Istvanek J."/>
            <person name="Nedelnik J."/>
            <person name="Repkova J."/>
        </authorList>
    </citation>
    <scope>NUCLEOTIDE SEQUENCE [LARGE SCALE GENOMIC DNA]</scope>
    <source>
        <strain evidence="4">cv. 10/8</strain>
        <tissue evidence="3">Leaf</tissue>
    </source>
</reference>
<sequence length="307" mass="34065">EKFGLKPDQNETVHASKKDFPVKNESRKKENHVKKEHDVQEVSIDALSKMEPLHAPTKNQLADCDTERSSKRSLSERPDQEVLGKGKSQVETLNHCPRPVIGSHKGNGDMEVDPSKADDASKLQKKQFKKADHQNGTPQVGSRNPALNGHRSKEVDAPSPARKDSYSHAANNAVREAKDLKHLADRLKNSGSTLESTSLYFQAALKFLNGASLLESGNNDNAKHSEMIQSKQMYSSTAKLCEFCAHEYEKSKDMASAALAYKCTEVAYMRVIYSSHTSASRDRHELQTALQMTPLGKRLCCVVFTVS</sequence>
<feature type="compositionally biased region" description="Basic and acidic residues" evidence="1">
    <location>
        <begin position="65"/>
        <end position="84"/>
    </location>
</feature>
<dbReference type="EMBL" id="LXQA010018660">
    <property type="protein sequence ID" value="MCH90596.1"/>
    <property type="molecule type" value="Genomic_DNA"/>
</dbReference>
<dbReference type="InterPro" id="IPR055300">
    <property type="entry name" value="CWZF3/5/7"/>
</dbReference>
<dbReference type="GO" id="GO:0008270">
    <property type="term" value="F:zinc ion binding"/>
    <property type="evidence" value="ECO:0007669"/>
    <property type="project" value="UniProtKB-KW"/>
</dbReference>
<dbReference type="PANTHER" id="PTHR46524:SF7">
    <property type="entry name" value="CW-TYPE ZINC FINGER"/>
    <property type="match status" value="1"/>
</dbReference>
<feature type="compositionally biased region" description="Basic and acidic residues" evidence="1">
    <location>
        <begin position="113"/>
        <end position="122"/>
    </location>
</feature>